<evidence type="ECO:0000313" key="3">
    <source>
        <dbReference type="Proteomes" id="UP000594042"/>
    </source>
</evidence>
<dbReference type="GO" id="GO:0051301">
    <property type="term" value="P:cell division"/>
    <property type="evidence" value="ECO:0007669"/>
    <property type="project" value="UniProtKB-KW"/>
</dbReference>
<gene>
    <name evidence="2" type="ORF">Cop2CBH44_09730</name>
</gene>
<dbReference type="InterPro" id="IPR036680">
    <property type="entry name" value="SPOR-like_sf"/>
</dbReference>
<evidence type="ECO:0000313" key="2">
    <source>
        <dbReference type="EMBL" id="BCI62620.1"/>
    </source>
</evidence>
<dbReference type="EMBL" id="AP023322">
    <property type="protein sequence ID" value="BCI62620.1"/>
    <property type="molecule type" value="Genomic_DNA"/>
</dbReference>
<dbReference type="AlphaFoldDB" id="A0A7G1HSZ3"/>
<dbReference type="Pfam" id="PF05036">
    <property type="entry name" value="SPOR"/>
    <property type="match status" value="1"/>
</dbReference>
<protein>
    <submittedName>
        <fullName evidence="2">Cell division protein</fullName>
    </submittedName>
</protein>
<reference evidence="3" key="1">
    <citation type="submission" date="2020-07" db="EMBL/GenBank/DDBJ databases">
        <title>Complete genome sequencing of Coprobacter sp. strain 2CBH44.</title>
        <authorList>
            <person name="Sakamoto M."/>
            <person name="Murakami T."/>
            <person name="Mori H."/>
        </authorList>
    </citation>
    <scope>NUCLEOTIDE SEQUENCE [LARGE SCALE GENOMIC DNA]</scope>
    <source>
        <strain evidence="3">2CBH44</strain>
    </source>
</reference>
<keyword evidence="2" id="KW-0132">Cell division</keyword>
<keyword evidence="3" id="KW-1185">Reference proteome</keyword>
<dbReference type="GO" id="GO:0042834">
    <property type="term" value="F:peptidoglycan binding"/>
    <property type="evidence" value="ECO:0007669"/>
    <property type="project" value="InterPro"/>
</dbReference>
<organism evidence="2 3">
    <name type="scientific">Coprobacter secundus subsp. similis</name>
    <dbReference type="NCBI Taxonomy" id="2751153"/>
    <lineage>
        <taxon>Bacteria</taxon>
        <taxon>Pseudomonadati</taxon>
        <taxon>Bacteroidota</taxon>
        <taxon>Bacteroidia</taxon>
        <taxon>Bacteroidales</taxon>
        <taxon>Barnesiellaceae</taxon>
        <taxon>Coprobacter</taxon>
    </lineage>
</organism>
<name>A0A7G1HSZ3_9BACT</name>
<keyword evidence="2" id="KW-0131">Cell cycle</keyword>
<dbReference type="Proteomes" id="UP000594042">
    <property type="component" value="Chromosome"/>
</dbReference>
<dbReference type="PROSITE" id="PS51724">
    <property type="entry name" value="SPOR"/>
    <property type="match status" value="1"/>
</dbReference>
<proteinExistence type="predicted"/>
<accession>A0A7G1HSZ3</accession>
<dbReference type="Gene3D" id="3.30.70.1070">
    <property type="entry name" value="Sporulation related repeat"/>
    <property type="match status" value="1"/>
</dbReference>
<feature type="domain" description="SPOR" evidence="1">
    <location>
        <begin position="86"/>
        <end position="169"/>
    </location>
</feature>
<sequence length="177" mass="20177">MLIFAAFLLNKNIMRKLLFVISLLGMAVVMMQAQVADTSIVQYLERSVGAGKVKIIQDARLSSRLARANANGTVSALPNNKIVSSYITVSGYRIQVFSDNNQRKSKDEANYKAQLIRNLDPTIETYVSFTSPFWRLRVGDFRTYEEANTKLRELKQAFPSFAKEMRIVRESVRVPQY</sequence>
<evidence type="ECO:0000259" key="1">
    <source>
        <dbReference type="PROSITE" id="PS51724"/>
    </source>
</evidence>
<dbReference type="InterPro" id="IPR007730">
    <property type="entry name" value="SPOR-like_dom"/>
</dbReference>
<dbReference type="KEGG" id="copr:Cop2CBH44_09730"/>
<dbReference type="SUPFAM" id="SSF110997">
    <property type="entry name" value="Sporulation related repeat"/>
    <property type="match status" value="1"/>
</dbReference>